<name>A0AAD6V2B4_9AGAR</name>
<organism evidence="2 3">
    <name type="scientific">Mycena pura</name>
    <dbReference type="NCBI Taxonomy" id="153505"/>
    <lineage>
        <taxon>Eukaryota</taxon>
        <taxon>Fungi</taxon>
        <taxon>Dikarya</taxon>
        <taxon>Basidiomycota</taxon>
        <taxon>Agaricomycotina</taxon>
        <taxon>Agaricomycetes</taxon>
        <taxon>Agaricomycetidae</taxon>
        <taxon>Agaricales</taxon>
        <taxon>Marasmiineae</taxon>
        <taxon>Mycenaceae</taxon>
        <taxon>Mycena</taxon>
    </lineage>
</organism>
<comment type="caution">
    <text evidence="2">The sequence shown here is derived from an EMBL/GenBank/DDBJ whole genome shotgun (WGS) entry which is preliminary data.</text>
</comment>
<reference evidence="2" key="1">
    <citation type="submission" date="2023-03" db="EMBL/GenBank/DDBJ databases">
        <title>Massive genome expansion in bonnet fungi (Mycena s.s.) driven by repeated elements and novel gene families across ecological guilds.</title>
        <authorList>
            <consortium name="Lawrence Berkeley National Laboratory"/>
            <person name="Harder C.B."/>
            <person name="Miyauchi S."/>
            <person name="Viragh M."/>
            <person name="Kuo A."/>
            <person name="Thoen E."/>
            <person name="Andreopoulos B."/>
            <person name="Lu D."/>
            <person name="Skrede I."/>
            <person name="Drula E."/>
            <person name="Henrissat B."/>
            <person name="Morin E."/>
            <person name="Kohler A."/>
            <person name="Barry K."/>
            <person name="LaButti K."/>
            <person name="Morin E."/>
            <person name="Salamov A."/>
            <person name="Lipzen A."/>
            <person name="Mereny Z."/>
            <person name="Hegedus B."/>
            <person name="Baldrian P."/>
            <person name="Stursova M."/>
            <person name="Weitz H."/>
            <person name="Taylor A."/>
            <person name="Grigoriev I.V."/>
            <person name="Nagy L.G."/>
            <person name="Martin F."/>
            <person name="Kauserud H."/>
        </authorList>
    </citation>
    <scope>NUCLEOTIDE SEQUENCE</scope>
    <source>
        <strain evidence="2">9144</strain>
    </source>
</reference>
<gene>
    <name evidence="2" type="ORF">GGX14DRAFT_466530</name>
</gene>
<feature type="non-terminal residue" evidence="2">
    <location>
        <position position="1"/>
    </location>
</feature>
<feature type="compositionally biased region" description="Low complexity" evidence="1">
    <location>
        <begin position="127"/>
        <end position="142"/>
    </location>
</feature>
<protein>
    <recommendedName>
        <fullName evidence="4">No apical meristem-associated C-terminal domain-containing protein</fullName>
    </recommendedName>
</protein>
<dbReference type="AlphaFoldDB" id="A0AAD6V2B4"/>
<dbReference type="EMBL" id="JARJCW010000062">
    <property type="protein sequence ID" value="KAJ7200602.1"/>
    <property type="molecule type" value="Genomic_DNA"/>
</dbReference>
<sequence>MLEKECRAIRQTMQETGSGNRTTQAELDALDENDERRSAWGAILADAPWYFQMRDIIGERPNHEPVALGNSTSEDMMLVGGRSASSPSVEGAGIPWPATPGVPPIDYGEDNEEVDPTPPAGRKRARTSSSAFSRALDVSSDSDNSDEEQITSGKSKAASKGKGKSMAVASMPAAAIQPPAKKGKITELASVAIAEEHTRAKQLDLAAKDADVELAKFQTEAVIAKEVSGPKAQAVLIREQRKNADAEFHRKMQLLEACAKYGEDAVARMFGLEVVPAGAGSS</sequence>
<feature type="region of interest" description="Disordered" evidence="1">
    <location>
        <begin position="77"/>
        <end position="164"/>
    </location>
</feature>
<evidence type="ECO:0000256" key="1">
    <source>
        <dbReference type="SAM" id="MobiDB-lite"/>
    </source>
</evidence>
<dbReference type="Proteomes" id="UP001219525">
    <property type="component" value="Unassembled WGS sequence"/>
</dbReference>
<proteinExistence type="predicted"/>
<evidence type="ECO:0000313" key="2">
    <source>
        <dbReference type="EMBL" id="KAJ7200602.1"/>
    </source>
</evidence>
<accession>A0AAD6V2B4</accession>
<evidence type="ECO:0000313" key="3">
    <source>
        <dbReference type="Proteomes" id="UP001219525"/>
    </source>
</evidence>
<keyword evidence="3" id="KW-1185">Reference proteome</keyword>
<evidence type="ECO:0008006" key="4">
    <source>
        <dbReference type="Google" id="ProtNLM"/>
    </source>
</evidence>